<dbReference type="AlphaFoldDB" id="A0A1I5ZJG2"/>
<dbReference type="EMBL" id="FOXV01000010">
    <property type="protein sequence ID" value="SFQ56257.1"/>
    <property type="molecule type" value="Genomic_DNA"/>
</dbReference>
<dbReference type="Proteomes" id="UP000243106">
    <property type="component" value="Unassembled WGS sequence"/>
</dbReference>
<keyword evidence="2" id="KW-1185">Reference proteome</keyword>
<organism evidence="1 2">
    <name type="scientific">Roseivivax halotolerans</name>
    <dbReference type="NCBI Taxonomy" id="93684"/>
    <lineage>
        <taxon>Bacteria</taxon>
        <taxon>Pseudomonadati</taxon>
        <taxon>Pseudomonadota</taxon>
        <taxon>Alphaproteobacteria</taxon>
        <taxon>Rhodobacterales</taxon>
        <taxon>Roseobacteraceae</taxon>
        <taxon>Roseivivax</taxon>
    </lineage>
</organism>
<accession>A0A1I5ZJG2</accession>
<gene>
    <name evidence="1" type="ORF">SAMN05421853_11070</name>
</gene>
<dbReference type="STRING" id="93684.SAMN05421853_11070"/>
<evidence type="ECO:0000313" key="2">
    <source>
        <dbReference type="Proteomes" id="UP000243106"/>
    </source>
</evidence>
<proteinExistence type="predicted"/>
<evidence type="ECO:0000313" key="1">
    <source>
        <dbReference type="EMBL" id="SFQ56257.1"/>
    </source>
</evidence>
<protein>
    <submittedName>
        <fullName evidence="1">Uncharacterized protein</fullName>
    </submittedName>
</protein>
<sequence>MRLILSPARYKSVVMADLAHQSWFHDLSRAIEAQVPQKTLRDAWNRLRFGAGAPQSDECIWIDPMQVNHAYTGGKRLSLRRHNSGQVVAGDWDLDRSPIKESDKAQSCRLHFIEGVPWSETPIYARLLREIAEGKRPDGLTSRTDLDARYARLDKLWQYAKREGLKPRSETPDRYRREHGGILVHIARDGTLMRSGGAAHRFAIARLLQLKSVPAQLGAVHPEALAAGHLDRLRQRPSTRAT</sequence>
<reference evidence="2" key="1">
    <citation type="submission" date="2016-10" db="EMBL/GenBank/DDBJ databases">
        <authorList>
            <person name="Varghese N."/>
            <person name="Submissions S."/>
        </authorList>
    </citation>
    <scope>NUCLEOTIDE SEQUENCE [LARGE SCALE GENOMIC DNA]</scope>
    <source>
        <strain evidence="2">JCM 10271</strain>
    </source>
</reference>
<name>A0A1I5ZJG2_9RHOB</name>